<name>A0A0A8YC47_ARUDO</name>
<evidence type="ECO:0000313" key="1">
    <source>
        <dbReference type="EMBL" id="JAD21032.1"/>
    </source>
</evidence>
<reference evidence="1" key="1">
    <citation type="submission" date="2014-09" db="EMBL/GenBank/DDBJ databases">
        <authorList>
            <person name="Magalhaes I.L.F."/>
            <person name="Oliveira U."/>
            <person name="Santos F.R."/>
            <person name="Vidigal T.H.D.A."/>
            <person name="Brescovit A.D."/>
            <person name="Santos A.J."/>
        </authorList>
    </citation>
    <scope>NUCLEOTIDE SEQUENCE</scope>
    <source>
        <tissue evidence="1">Shoot tissue taken approximately 20 cm above the soil surface</tissue>
    </source>
</reference>
<organism evidence="1">
    <name type="scientific">Arundo donax</name>
    <name type="common">Giant reed</name>
    <name type="synonym">Donax arundinaceus</name>
    <dbReference type="NCBI Taxonomy" id="35708"/>
    <lineage>
        <taxon>Eukaryota</taxon>
        <taxon>Viridiplantae</taxon>
        <taxon>Streptophyta</taxon>
        <taxon>Embryophyta</taxon>
        <taxon>Tracheophyta</taxon>
        <taxon>Spermatophyta</taxon>
        <taxon>Magnoliopsida</taxon>
        <taxon>Liliopsida</taxon>
        <taxon>Poales</taxon>
        <taxon>Poaceae</taxon>
        <taxon>PACMAD clade</taxon>
        <taxon>Arundinoideae</taxon>
        <taxon>Arundineae</taxon>
        <taxon>Arundo</taxon>
    </lineage>
</organism>
<protein>
    <submittedName>
        <fullName evidence="1">Uncharacterized protein</fullName>
    </submittedName>
</protein>
<sequence length="35" mass="4497">MMRRKGWRRIRSGQWWERYSHHRRFTSLTSCVQCN</sequence>
<proteinExistence type="predicted"/>
<dbReference type="AlphaFoldDB" id="A0A0A8YC47"/>
<dbReference type="EMBL" id="GBRH01276863">
    <property type="protein sequence ID" value="JAD21032.1"/>
    <property type="molecule type" value="Transcribed_RNA"/>
</dbReference>
<reference evidence="1" key="2">
    <citation type="journal article" date="2015" name="Data Brief">
        <title>Shoot transcriptome of the giant reed, Arundo donax.</title>
        <authorList>
            <person name="Barrero R.A."/>
            <person name="Guerrero F.D."/>
            <person name="Moolhuijzen P."/>
            <person name="Goolsby J.A."/>
            <person name="Tidwell J."/>
            <person name="Bellgard S.E."/>
            <person name="Bellgard M.I."/>
        </authorList>
    </citation>
    <scope>NUCLEOTIDE SEQUENCE</scope>
    <source>
        <tissue evidence="1">Shoot tissue taken approximately 20 cm above the soil surface</tissue>
    </source>
</reference>
<accession>A0A0A8YC47</accession>